<reference evidence="1 2" key="1">
    <citation type="journal article" date="2020" name="ISME J.">
        <title>Comparative genomics reveals insights into cyanobacterial evolution and habitat adaptation.</title>
        <authorList>
            <person name="Chen M.Y."/>
            <person name="Teng W.K."/>
            <person name="Zhao L."/>
            <person name="Hu C.X."/>
            <person name="Zhou Y.K."/>
            <person name="Han B.P."/>
            <person name="Song L.R."/>
            <person name="Shu W.S."/>
        </authorList>
    </citation>
    <scope>NUCLEOTIDE SEQUENCE [LARGE SCALE GENOMIC DNA]</scope>
    <source>
        <strain evidence="1 2">FACHB-1040</strain>
    </source>
</reference>
<name>A0ABR8C1W8_APHFL</name>
<protein>
    <submittedName>
        <fullName evidence="1">Uncharacterized protein</fullName>
    </submittedName>
</protein>
<dbReference type="EMBL" id="JACJQT010000086">
    <property type="protein sequence ID" value="MBD2281027.1"/>
    <property type="molecule type" value="Genomic_DNA"/>
</dbReference>
<evidence type="ECO:0000313" key="1">
    <source>
        <dbReference type="EMBL" id="MBD2281027.1"/>
    </source>
</evidence>
<proteinExistence type="predicted"/>
<keyword evidence="2" id="KW-1185">Reference proteome</keyword>
<sequence>MISMTLTEILPSLQKLSHQEKIKAIQFLATELAQEAQNLATESLEYGEIDTELNFQPLNKKDMIEESKSALETYRRTGSGVKHEQVQKWANSLTIHNNNV</sequence>
<gene>
    <name evidence="1" type="ORF">H6F99_22960</name>
</gene>
<organism evidence="1 2">
    <name type="scientific">Aphanizomenon flos-aquae FACHB-1040</name>
    <dbReference type="NCBI Taxonomy" id="2692887"/>
    <lineage>
        <taxon>Bacteria</taxon>
        <taxon>Bacillati</taxon>
        <taxon>Cyanobacteriota</taxon>
        <taxon>Cyanophyceae</taxon>
        <taxon>Nostocales</taxon>
        <taxon>Aphanizomenonaceae</taxon>
        <taxon>Aphanizomenon</taxon>
    </lineage>
</organism>
<accession>A0ABR8C1W8</accession>
<dbReference type="Proteomes" id="UP000606721">
    <property type="component" value="Unassembled WGS sequence"/>
</dbReference>
<evidence type="ECO:0000313" key="2">
    <source>
        <dbReference type="Proteomes" id="UP000606721"/>
    </source>
</evidence>
<comment type="caution">
    <text evidence="1">The sequence shown here is derived from an EMBL/GenBank/DDBJ whole genome shotgun (WGS) entry which is preliminary data.</text>
</comment>